<evidence type="ECO:0000313" key="8">
    <source>
        <dbReference type="EMBL" id="GGP23597.1"/>
    </source>
</evidence>
<feature type="transmembrane region" description="Helical" evidence="7">
    <location>
        <begin position="193"/>
        <end position="211"/>
    </location>
</feature>
<keyword evidence="4 7" id="KW-0812">Transmembrane</keyword>
<sequence length="422" mass="47829">MQEAITPMRFLSSVQRHLQPLLTLGFWRRLSGFMKFVGHRLLDDRCMQTAGSLTYTTLLAIIPLFTIALTLFSAFPMFSDYSNRFRNFIVTNLVPDASAKVISVYLKQFSDNAEKLTAFGTIGLAVTALLLVFNIEKSFNQIWAVRRQRKLLTRTLIYWAALTLGPLGLGLSLTMTSWFYHRGLIGGFHIFDSTVRIGPTLVTFAMLSLVYKMIPNCYVPRRHAIAAGLMVGILLELMKGLFGLYINEFVTLKLVYGAFASFPIFLTWLYVCWVIVLAGAVFSASLSYWHGNAWTWHSHAGTRFEQALRLLVELSRARHRGEILHIDQLRRNVSLGLDTAHALLERMLEKGWVEQVRDGAWVSAISLRHIKLVEVFEHVVTPLYTHDGKHLAELIDQMRLTLDETLEDYATREAAASSAQPA</sequence>
<dbReference type="NCBIfam" id="TIGR00765">
    <property type="entry name" value="yihY_not_rbn"/>
    <property type="match status" value="1"/>
</dbReference>
<protein>
    <recommendedName>
        <fullName evidence="7">UPF0761 membrane protein GCM10010970_35970</fullName>
    </recommendedName>
</protein>
<dbReference type="HAMAP" id="MF_00672">
    <property type="entry name" value="UPF0761"/>
    <property type="match status" value="1"/>
</dbReference>
<dbReference type="InterPro" id="IPR023679">
    <property type="entry name" value="UPF0761_bac"/>
</dbReference>
<comment type="caution">
    <text evidence="8">The sequence shown here is derived from an EMBL/GenBank/DDBJ whole genome shotgun (WGS) entry which is preliminary data.</text>
</comment>
<evidence type="ECO:0000256" key="3">
    <source>
        <dbReference type="ARBA" id="ARBA00022519"/>
    </source>
</evidence>
<feature type="transmembrane region" description="Helical" evidence="7">
    <location>
        <begin position="156"/>
        <end position="181"/>
    </location>
</feature>
<feature type="transmembrane region" description="Helical" evidence="7">
    <location>
        <begin position="258"/>
        <end position="282"/>
    </location>
</feature>
<keyword evidence="2 7" id="KW-1003">Cell membrane</keyword>
<dbReference type="Pfam" id="PF03631">
    <property type="entry name" value="Virul_fac_BrkB"/>
    <property type="match status" value="1"/>
</dbReference>
<reference evidence="9" key="1">
    <citation type="journal article" date="2019" name="Int. J. Syst. Evol. Microbiol.">
        <title>The Global Catalogue of Microorganisms (GCM) 10K type strain sequencing project: providing services to taxonomists for standard genome sequencing and annotation.</title>
        <authorList>
            <consortium name="The Broad Institute Genomics Platform"/>
            <consortium name="The Broad Institute Genome Sequencing Center for Infectious Disease"/>
            <person name="Wu L."/>
            <person name="Ma J."/>
        </authorList>
    </citation>
    <scope>NUCLEOTIDE SEQUENCE [LARGE SCALE GENOMIC DNA]</scope>
    <source>
        <strain evidence="9">CGMCC 1.8859</strain>
    </source>
</reference>
<evidence type="ECO:0000256" key="1">
    <source>
        <dbReference type="ARBA" id="ARBA00004651"/>
    </source>
</evidence>
<dbReference type="PANTHER" id="PTHR30213">
    <property type="entry name" value="INNER MEMBRANE PROTEIN YHJD"/>
    <property type="match status" value="1"/>
</dbReference>
<comment type="similarity">
    <text evidence="7">Belongs to the UPF0761 family.</text>
</comment>
<keyword evidence="9" id="KW-1185">Reference proteome</keyword>
<evidence type="ECO:0000256" key="5">
    <source>
        <dbReference type="ARBA" id="ARBA00022989"/>
    </source>
</evidence>
<keyword evidence="3" id="KW-0997">Cell inner membrane</keyword>
<keyword evidence="5 7" id="KW-1133">Transmembrane helix</keyword>
<proteinExistence type="inferred from homology"/>
<evidence type="ECO:0000313" key="9">
    <source>
        <dbReference type="Proteomes" id="UP000637267"/>
    </source>
</evidence>
<dbReference type="Proteomes" id="UP000637267">
    <property type="component" value="Unassembled WGS sequence"/>
</dbReference>
<evidence type="ECO:0000256" key="7">
    <source>
        <dbReference type="HAMAP-Rule" id="MF_00672"/>
    </source>
</evidence>
<accession>A0ABQ2PDX1</accession>
<dbReference type="EMBL" id="BMLX01000006">
    <property type="protein sequence ID" value="GGP23597.1"/>
    <property type="molecule type" value="Genomic_DNA"/>
</dbReference>
<keyword evidence="6 7" id="KW-0472">Membrane</keyword>
<evidence type="ECO:0000256" key="4">
    <source>
        <dbReference type="ARBA" id="ARBA00022692"/>
    </source>
</evidence>
<comment type="subcellular location">
    <subcellularLocation>
        <location evidence="1 7">Cell membrane</location>
        <topology evidence="1 7">Multi-pass membrane protein</topology>
    </subcellularLocation>
</comment>
<organism evidence="8 9">
    <name type="scientific">Silvimonas iriomotensis</name>
    <dbReference type="NCBI Taxonomy" id="449662"/>
    <lineage>
        <taxon>Bacteria</taxon>
        <taxon>Pseudomonadati</taxon>
        <taxon>Pseudomonadota</taxon>
        <taxon>Betaproteobacteria</taxon>
        <taxon>Neisseriales</taxon>
        <taxon>Chitinibacteraceae</taxon>
        <taxon>Silvimonas</taxon>
    </lineage>
</organism>
<dbReference type="InterPro" id="IPR017039">
    <property type="entry name" value="Virul_fac_BrkB"/>
</dbReference>
<feature type="transmembrane region" description="Helical" evidence="7">
    <location>
        <begin position="55"/>
        <end position="78"/>
    </location>
</feature>
<evidence type="ECO:0000256" key="2">
    <source>
        <dbReference type="ARBA" id="ARBA00022475"/>
    </source>
</evidence>
<evidence type="ECO:0000256" key="6">
    <source>
        <dbReference type="ARBA" id="ARBA00023136"/>
    </source>
</evidence>
<gene>
    <name evidence="8" type="ORF">GCM10010970_35970</name>
</gene>
<name>A0ABQ2PDX1_9NEIS</name>
<dbReference type="PANTHER" id="PTHR30213:SF0">
    <property type="entry name" value="UPF0761 MEMBRANE PROTEIN YIHY"/>
    <property type="match status" value="1"/>
</dbReference>
<feature type="transmembrane region" description="Helical" evidence="7">
    <location>
        <begin position="116"/>
        <end position="135"/>
    </location>
</feature>
<feature type="transmembrane region" description="Helical" evidence="7">
    <location>
        <begin position="223"/>
        <end position="246"/>
    </location>
</feature>